<dbReference type="PANTHER" id="PTHR19877:SF13">
    <property type="entry name" value="SERINE-THREONINE KINASE RECEPTOR-ASSOCIATED PROTEIN"/>
    <property type="match status" value="1"/>
</dbReference>
<keyword evidence="4" id="KW-0508">mRNA splicing</keyword>
<dbReference type="InterPro" id="IPR020472">
    <property type="entry name" value="WD40_PAC1"/>
</dbReference>
<dbReference type="GO" id="GO:0003723">
    <property type="term" value="F:RNA binding"/>
    <property type="evidence" value="ECO:0007669"/>
    <property type="project" value="TreeGrafter"/>
</dbReference>
<dbReference type="InterPro" id="IPR015943">
    <property type="entry name" value="WD40/YVTN_repeat-like_dom_sf"/>
</dbReference>
<feature type="region of interest" description="Disordered" evidence="8">
    <location>
        <begin position="605"/>
        <end position="640"/>
    </location>
</feature>
<dbReference type="Proteomes" id="UP000289886">
    <property type="component" value="Unassembled WGS sequence"/>
</dbReference>
<dbReference type="Pfam" id="PF00400">
    <property type="entry name" value="WD40"/>
    <property type="match status" value="5"/>
</dbReference>
<dbReference type="GO" id="GO:0016301">
    <property type="term" value="F:kinase activity"/>
    <property type="evidence" value="ECO:0007669"/>
    <property type="project" value="UniProtKB-KW"/>
</dbReference>
<dbReference type="PROSITE" id="PS50294">
    <property type="entry name" value="WD_REPEATS_REGION"/>
    <property type="match status" value="2"/>
</dbReference>
<dbReference type="FunFam" id="2.130.10.10:FF:000133">
    <property type="entry name" value="Serine-threonine kinase receptor-associated protein"/>
    <property type="match status" value="1"/>
</dbReference>
<dbReference type="SMART" id="SM00320">
    <property type="entry name" value="WD40"/>
    <property type="match status" value="7"/>
</dbReference>
<dbReference type="SUPFAM" id="SSF50978">
    <property type="entry name" value="WD40 repeat-like"/>
    <property type="match status" value="1"/>
</dbReference>
<dbReference type="PANTHER" id="PTHR19877">
    <property type="entry name" value="EUKARYOTIC TRANSLATION INITIATION FACTOR 3 SUBUNIT I"/>
    <property type="match status" value="1"/>
</dbReference>
<feature type="region of interest" description="Disordered" evidence="8">
    <location>
        <begin position="550"/>
        <end position="586"/>
    </location>
</feature>
<comment type="caution">
    <text evidence="9">The sequence shown here is derived from an EMBL/GenBank/DDBJ whole genome shotgun (WGS) entry which is preliminary data.</text>
</comment>
<feature type="repeat" description="WD" evidence="7">
    <location>
        <begin position="55"/>
        <end position="96"/>
    </location>
</feature>
<dbReference type="GO" id="GO:0030512">
    <property type="term" value="P:negative regulation of transforming growth factor beta receptor signaling pathway"/>
    <property type="evidence" value="ECO:0007669"/>
    <property type="project" value="UniProtKB-ARBA"/>
</dbReference>
<keyword evidence="10" id="KW-1185">Reference proteome</keyword>
<evidence type="ECO:0000313" key="9">
    <source>
        <dbReference type="EMBL" id="RXM34872.1"/>
    </source>
</evidence>
<protein>
    <recommendedName>
        <fullName evidence="6">Serine-threonine kinase receptor-associated protein</fullName>
    </recommendedName>
</protein>
<keyword evidence="9" id="KW-0808">Transferase</keyword>
<evidence type="ECO:0000256" key="7">
    <source>
        <dbReference type="PROSITE-ProRule" id="PRU00221"/>
    </source>
</evidence>
<evidence type="ECO:0000256" key="8">
    <source>
        <dbReference type="SAM" id="MobiDB-lite"/>
    </source>
</evidence>
<evidence type="ECO:0000313" key="10">
    <source>
        <dbReference type="Proteomes" id="UP000289886"/>
    </source>
</evidence>
<dbReference type="SUPFAM" id="SSF51569">
    <property type="entry name" value="Aldolase"/>
    <property type="match status" value="1"/>
</dbReference>
<evidence type="ECO:0000256" key="2">
    <source>
        <dbReference type="ARBA" id="ARBA00022664"/>
    </source>
</evidence>
<organism evidence="9 10">
    <name type="scientific">Acipenser ruthenus</name>
    <name type="common">Sterlet sturgeon</name>
    <dbReference type="NCBI Taxonomy" id="7906"/>
    <lineage>
        <taxon>Eukaryota</taxon>
        <taxon>Metazoa</taxon>
        <taxon>Chordata</taxon>
        <taxon>Craniata</taxon>
        <taxon>Vertebrata</taxon>
        <taxon>Euteleostomi</taxon>
        <taxon>Actinopterygii</taxon>
        <taxon>Chondrostei</taxon>
        <taxon>Acipenseriformes</taxon>
        <taxon>Acipenseridae</taxon>
        <taxon>Acipenser</taxon>
    </lineage>
</organism>
<dbReference type="InterPro" id="IPR036322">
    <property type="entry name" value="WD40_repeat_dom_sf"/>
</dbReference>
<keyword evidence="9" id="KW-0418">Kinase</keyword>
<name>A0A444UI41_ACIRT</name>
<evidence type="ECO:0000256" key="4">
    <source>
        <dbReference type="ARBA" id="ARBA00023187"/>
    </source>
</evidence>
<dbReference type="Gene3D" id="2.130.10.10">
    <property type="entry name" value="YVTN repeat-like/Quinoprotein amine dehydrogenase"/>
    <property type="match status" value="1"/>
</dbReference>
<sequence length="688" mass="75063">MAMRQTPLTCSGHTRPVVDLAFSRITPYGYFLISACKDGKPMLRQGDTGDWIGTFLGHKGAVWGATLNNEATKAATAAADFTAKVWDAVTGDEILSLAHKHIVKSDSNYLLTGGHDKVLRIYDLSKPEAEPQEISGHTSAIKKALWCNNDKQILTAADDKTVRLWDRSSMEVVKTLPFDTSVSSMEYIPDGEVLVISYGKTVAFYNALSLELIKMVDVPASVHSASLHPEKDFFVVGGDDFKLYKYDYNTKEELESYKGHFGPVHCVRFSPDGELYASGSEDGTLRLWQTAVGKTYGLWKCVLPGSDFNKTSTGKEGVNATFPVAIVMVRAIREYFWKTNVKDGSSYNVRPQNDRACTKSNATDWRTEGVSFKSTASRSNATVTVPALATGTLRLPSVSFPGRRKLRGLSFVQQHALEDADSLKQSCPQSDEPKKVLLHYGTGSLKTEAQRNLLAISSRRVEKLSGALGRPLPPIGVYPQNSEAAGGPRTSDCLGSQPGRASKKRLHGSRHAYPVSFPANRSRELQRLWAEHCKGLPAFNVALLKSVSTQTRRSPKARCLDKSTTTSSWSKASQDALGTKREEAERVGVSALVLRDHLLREHHVRKEGSKLSGGSLSQPGIPSPGRAGEPQPSSDPSWKSPFLSVSGYVCASTPPHSLHSDSGEEEEEGFVLSLPVPVLNLPMPGHHP</sequence>
<dbReference type="GO" id="GO:0032797">
    <property type="term" value="C:SMN complex"/>
    <property type="evidence" value="ECO:0007669"/>
    <property type="project" value="TreeGrafter"/>
</dbReference>
<feature type="repeat" description="WD" evidence="7">
    <location>
        <begin position="257"/>
        <end position="289"/>
    </location>
</feature>
<proteinExistence type="inferred from homology"/>
<dbReference type="GO" id="GO:0000387">
    <property type="term" value="P:spliceosomal snRNP assembly"/>
    <property type="evidence" value="ECO:0007669"/>
    <property type="project" value="TreeGrafter"/>
</dbReference>
<keyword evidence="2" id="KW-0507">mRNA processing</keyword>
<evidence type="ECO:0000256" key="6">
    <source>
        <dbReference type="ARBA" id="ARBA00040390"/>
    </source>
</evidence>
<evidence type="ECO:0000256" key="3">
    <source>
        <dbReference type="ARBA" id="ARBA00022737"/>
    </source>
</evidence>
<reference evidence="9 10" key="1">
    <citation type="submission" date="2019-01" db="EMBL/GenBank/DDBJ databases">
        <title>Draft Genome and Complete Hox-Cluster Characterization of the Sterlet Sturgeon (Acipenser ruthenus).</title>
        <authorList>
            <person name="Wei Q."/>
        </authorList>
    </citation>
    <scope>NUCLEOTIDE SEQUENCE [LARGE SCALE GENOMIC DNA]</scope>
    <source>
        <strain evidence="9">WHYD16114868_AA</strain>
        <tissue evidence="9">Blood</tissue>
    </source>
</reference>
<comment type="similarity">
    <text evidence="5">Belongs to the WD repeat STRAP family.</text>
</comment>
<feature type="region of interest" description="Disordered" evidence="8">
    <location>
        <begin position="479"/>
        <end position="508"/>
    </location>
</feature>
<evidence type="ECO:0000256" key="1">
    <source>
        <dbReference type="ARBA" id="ARBA00022574"/>
    </source>
</evidence>
<gene>
    <name evidence="9" type="ORF">EOD39_1008</name>
</gene>
<dbReference type="PROSITE" id="PS50082">
    <property type="entry name" value="WD_REPEATS_2"/>
    <property type="match status" value="3"/>
</dbReference>
<dbReference type="CDD" id="cd00200">
    <property type="entry name" value="WD40"/>
    <property type="match status" value="1"/>
</dbReference>
<keyword evidence="3" id="KW-0677">Repeat</keyword>
<dbReference type="AlphaFoldDB" id="A0A444UI41"/>
<accession>A0A444UI41</accession>
<keyword evidence="1 7" id="KW-0853">WD repeat</keyword>
<evidence type="ECO:0000256" key="5">
    <source>
        <dbReference type="ARBA" id="ARBA00038394"/>
    </source>
</evidence>
<dbReference type="EMBL" id="SCEB01214526">
    <property type="protein sequence ID" value="RXM34872.1"/>
    <property type="molecule type" value="Genomic_DNA"/>
</dbReference>
<keyword evidence="9" id="KW-0675">Receptor</keyword>
<dbReference type="PRINTS" id="PR00320">
    <property type="entry name" value="GPROTEINBRPT"/>
</dbReference>
<dbReference type="InterPro" id="IPR001680">
    <property type="entry name" value="WD40_rpt"/>
</dbReference>
<feature type="repeat" description="WD" evidence="7">
    <location>
        <begin position="134"/>
        <end position="175"/>
    </location>
</feature>